<accession>A0ABU9X988</accession>
<feature type="signal peptide" evidence="1">
    <location>
        <begin position="1"/>
        <end position="20"/>
    </location>
</feature>
<evidence type="ECO:0000313" key="3">
    <source>
        <dbReference type="Proteomes" id="UP001461960"/>
    </source>
</evidence>
<dbReference type="EMBL" id="JBDGHN010000005">
    <property type="protein sequence ID" value="MEN2751942.1"/>
    <property type="molecule type" value="Genomic_DNA"/>
</dbReference>
<dbReference type="PROSITE" id="PS51257">
    <property type="entry name" value="PROKAR_LIPOPROTEIN"/>
    <property type="match status" value="1"/>
</dbReference>
<evidence type="ECO:0000256" key="1">
    <source>
        <dbReference type="SAM" id="SignalP"/>
    </source>
</evidence>
<gene>
    <name evidence="2" type="ORF">AAIR29_09895</name>
</gene>
<evidence type="ECO:0008006" key="4">
    <source>
        <dbReference type="Google" id="ProtNLM"/>
    </source>
</evidence>
<reference evidence="2 3" key="1">
    <citation type="submission" date="2024-05" db="EMBL/GenBank/DDBJ databases">
        <authorList>
            <person name="Kim H.-Y."/>
            <person name="Kim E."/>
            <person name="Cai Y."/>
            <person name="Yang S.-M."/>
            <person name="Lee W."/>
        </authorList>
    </citation>
    <scope>NUCLEOTIDE SEQUENCE [LARGE SCALE GENOMIC DNA]</scope>
    <source>
        <strain evidence="2 3">FBL11</strain>
    </source>
</reference>
<sequence length="465" mass="52849">MQKTALALMIGVSLICTISACQPKADTSEPSESVSLKVVKNTDTQSLIETSEPKMVAGKAIMAKDCIALNQTMQKIDGNSEIEAIESVQHLLRTCLPTASNTEVLELLKNYQAMYRQFLTDKVEVNDESLNNAIYELHYGEGLSSDQLKTLSPRAQYLIGLVDSDADVRIRDLGEGYFSFDHNLKAMAELFIPYLRKDQAAFIGRMAQDNQEIFWSDAAITTSFEELIERAIFWDNYIQNYPNGYAVKDAKILLNLYQYALFFGSDNTDWTDYDFHEFTSPEYEQLMIGLAKRPESTLTHNARTFLKFMTLSDSERQQITVDETGTSNSYNSLEEILQVYPPWDVRHYRDCLNGIFCENDIDFENLKVSTAFAAACPSTGFGSMQLEDDLKVWGFDTEFNDKTLECEPLNLKDYSDFECALNMDWNDNLIISFYNQSGWFKSAYVNSEDCNLALKGHLAADNEKM</sequence>
<protein>
    <recommendedName>
        <fullName evidence="4">DUF4375 domain-containing protein</fullName>
    </recommendedName>
</protein>
<organism evidence="2 3">
    <name type="scientific">Psychrobacter saeujeotis</name>
    <dbReference type="NCBI Taxonomy" id="3143436"/>
    <lineage>
        <taxon>Bacteria</taxon>
        <taxon>Pseudomonadati</taxon>
        <taxon>Pseudomonadota</taxon>
        <taxon>Gammaproteobacteria</taxon>
        <taxon>Moraxellales</taxon>
        <taxon>Moraxellaceae</taxon>
        <taxon>Psychrobacter</taxon>
    </lineage>
</organism>
<keyword evidence="3" id="KW-1185">Reference proteome</keyword>
<comment type="caution">
    <text evidence="2">The sequence shown here is derived from an EMBL/GenBank/DDBJ whole genome shotgun (WGS) entry which is preliminary data.</text>
</comment>
<name>A0ABU9X988_9GAMM</name>
<dbReference type="Proteomes" id="UP001461960">
    <property type="component" value="Unassembled WGS sequence"/>
</dbReference>
<evidence type="ECO:0000313" key="2">
    <source>
        <dbReference type="EMBL" id="MEN2751942.1"/>
    </source>
</evidence>
<dbReference type="RefSeq" id="WP_299218481.1">
    <property type="nucleotide sequence ID" value="NZ_JBDGHN010000005.1"/>
</dbReference>
<keyword evidence="1" id="KW-0732">Signal</keyword>
<proteinExistence type="predicted"/>
<feature type="chain" id="PRO_5046238458" description="DUF4375 domain-containing protein" evidence="1">
    <location>
        <begin position="21"/>
        <end position="465"/>
    </location>
</feature>